<accession>A0A0E9SKB7</accession>
<dbReference type="AlphaFoldDB" id="A0A0E9SKB7"/>
<evidence type="ECO:0000313" key="1">
    <source>
        <dbReference type="EMBL" id="JAH41809.1"/>
    </source>
</evidence>
<protein>
    <submittedName>
        <fullName evidence="1">Uncharacterized protein</fullName>
    </submittedName>
</protein>
<dbReference type="EMBL" id="GBXM01066768">
    <property type="protein sequence ID" value="JAH41809.1"/>
    <property type="molecule type" value="Transcribed_RNA"/>
</dbReference>
<organism evidence="1">
    <name type="scientific">Anguilla anguilla</name>
    <name type="common">European freshwater eel</name>
    <name type="synonym">Muraena anguilla</name>
    <dbReference type="NCBI Taxonomy" id="7936"/>
    <lineage>
        <taxon>Eukaryota</taxon>
        <taxon>Metazoa</taxon>
        <taxon>Chordata</taxon>
        <taxon>Craniata</taxon>
        <taxon>Vertebrata</taxon>
        <taxon>Euteleostomi</taxon>
        <taxon>Actinopterygii</taxon>
        <taxon>Neopterygii</taxon>
        <taxon>Teleostei</taxon>
        <taxon>Anguilliformes</taxon>
        <taxon>Anguillidae</taxon>
        <taxon>Anguilla</taxon>
    </lineage>
</organism>
<reference evidence="1" key="2">
    <citation type="journal article" date="2015" name="Fish Shellfish Immunol.">
        <title>Early steps in the European eel (Anguilla anguilla)-Vibrio vulnificus interaction in the gills: Role of the RtxA13 toxin.</title>
        <authorList>
            <person name="Callol A."/>
            <person name="Pajuelo D."/>
            <person name="Ebbesson L."/>
            <person name="Teles M."/>
            <person name="MacKenzie S."/>
            <person name="Amaro C."/>
        </authorList>
    </citation>
    <scope>NUCLEOTIDE SEQUENCE</scope>
</reference>
<sequence>MELKAKRFSSPLSLARLLSAEQDIRASNSLFSFRISFQCNCAQPTLRSLSS</sequence>
<name>A0A0E9SKB7_ANGAN</name>
<proteinExistence type="predicted"/>
<reference evidence="1" key="1">
    <citation type="submission" date="2014-11" db="EMBL/GenBank/DDBJ databases">
        <authorList>
            <person name="Amaro Gonzalez C."/>
        </authorList>
    </citation>
    <scope>NUCLEOTIDE SEQUENCE</scope>
</reference>